<accession>A0AAQ3KE71</accession>
<dbReference type="AlphaFoldDB" id="A0AAQ3KE71"/>
<sequence>MAPALTSNSFRLSPGGGARLHSKPEPRNLRTATVAAQARQNPFSFGKQPKDGASPEDEEKGEGKPKFFIDFGKLPDAKSLVPVVTSPPTSLFASPRRKDPRTVFVAGATGQAGVRIALALLRQGFSVRAGVPDLPSAQELARVASVYKIISPEESKRLNTVEAEFEDAESIAKAIGPATKVVVTVGAAEKGTSADVTTDDALEVVRAAKLAGVGHVAVVYNAGPGGFATQSTNNVLDGITSFFSNLFARTEQLTLGEFLSKMAELDLSYTLIKATLTEDYAEESAYQLVVSKEGSAEETPSEFKVSKSQIASLVADVFSNTSIAENKVVKVSTSPSATSKPIEELFGAIPEDGRRRAYAEAMAKAKAEEAQLAAEKAREAEEASKKLEGEVKKTRSASVGKEAWQGAEDAVASFDSLFIKAKGLSTDFSWDKLSSQLAAATALNSTTTASVEKKTKTQIATIRGQTKARTLPPKKAVVKKQPPPQKSKPNQQPAAAAEVKNIFGGLFKQETIYVDDD</sequence>
<dbReference type="PANTHER" id="PTHR47711:SF2">
    <property type="entry name" value="PROTEIN PLASTID TRANSCRIPTIONALLY ACTIVE 16, CHLOROPLASTIC"/>
    <property type="match status" value="1"/>
</dbReference>
<evidence type="ECO:0000256" key="2">
    <source>
        <dbReference type="SAM" id="MobiDB-lite"/>
    </source>
</evidence>
<reference evidence="4 5" key="1">
    <citation type="submission" date="2023-10" db="EMBL/GenBank/DDBJ databases">
        <title>Chromosome-scale genome assembly provides insights into flower coloration mechanisms of Canna indica.</title>
        <authorList>
            <person name="Li C."/>
        </authorList>
    </citation>
    <scope>NUCLEOTIDE SEQUENCE [LARGE SCALE GENOMIC DNA]</scope>
    <source>
        <tissue evidence="4">Flower</tissue>
    </source>
</reference>
<feature type="compositionally biased region" description="Low complexity" evidence="2">
    <location>
        <begin position="487"/>
        <end position="496"/>
    </location>
</feature>
<dbReference type="InterPro" id="IPR016040">
    <property type="entry name" value="NAD(P)-bd_dom"/>
</dbReference>
<gene>
    <name evidence="4" type="ORF">Cni_G15677</name>
</gene>
<organism evidence="4 5">
    <name type="scientific">Canna indica</name>
    <name type="common">Indian-shot</name>
    <dbReference type="NCBI Taxonomy" id="4628"/>
    <lineage>
        <taxon>Eukaryota</taxon>
        <taxon>Viridiplantae</taxon>
        <taxon>Streptophyta</taxon>
        <taxon>Embryophyta</taxon>
        <taxon>Tracheophyta</taxon>
        <taxon>Spermatophyta</taxon>
        <taxon>Magnoliopsida</taxon>
        <taxon>Liliopsida</taxon>
        <taxon>Zingiberales</taxon>
        <taxon>Cannaceae</taxon>
        <taxon>Canna</taxon>
    </lineage>
</organism>
<feature type="domain" description="NAD(P)-binding" evidence="3">
    <location>
        <begin position="107"/>
        <end position="320"/>
    </location>
</feature>
<dbReference type="InterPro" id="IPR036291">
    <property type="entry name" value="NAD(P)-bd_dom_sf"/>
</dbReference>
<feature type="region of interest" description="Disordered" evidence="2">
    <location>
        <begin position="1"/>
        <end position="67"/>
    </location>
</feature>
<dbReference type="PANTHER" id="PTHR47711">
    <property type="entry name" value="PROTEIN PLASTID TRANSCRIPTIONALLY ACTIVE 16, CHLOROPLASTIC"/>
    <property type="match status" value="1"/>
</dbReference>
<feature type="region of interest" description="Disordered" evidence="2">
    <location>
        <begin position="460"/>
        <end position="496"/>
    </location>
</feature>
<dbReference type="SUPFAM" id="SSF51735">
    <property type="entry name" value="NAD(P)-binding Rossmann-fold domains"/>
    <property type="match status" value="1"/>
</dbReference>
<keyword evidence="1" id="KW-0175">Coiled coil</keyword>
<dbReference type="EMBL" id="CP136894">
    <property type="protein sequence ID" value="WOL06942.1"/>
    <property type="molecule type" value="Genomic_DNA"/>
</dbReference>
<dbReference type="Pfam" id="PF13460">
    <property type="entry name" value="NAD_binding_10"/>
    <property type="match status" value="1"/>
</dbReference>
<evidence type="ECO:0000313" key="4">
    <source>
        <dbReference type="EMBL" id="WOL06942.1"/>
    </source>
</evidence>
<protein>
    <submittedName>
        <fullName evidence="4">Protein plastid transcriptionally active 16, chloroplastic</fullName>
    </submittedName>
</protein>
<name>A0AAQ3KE71_9LILI</name>
<dbReference type="Proteomes" id="UP001327560">
    <property type="component" value="Chromosome 5"/>
</dbReference>
<evidence type="ECO:0000313" key="5">
    <source>
        <dbReference type="Proteomes" id="UP001327560"/>
    </source>
</evidence>
<feature type="compositionally biased region" description="Polar residues" evidence="2">
    <location>
        <begin position="1"/>
        <end position="11"/>
    </location>
</feature>
<evidence type="ECO:0000259" key="3">
    <source>
        <dbReference type="Pfam" id="PF13460"/>
    </source>
</evidence>
<evidence type="ECO:0000256" key="1">
    <source>
        <dbReference type="SAM" id="Coils"/>
    </source>
</evidence>
<feature type="coiled-coil region" evidence="1">
    <location>
        <begin position="355"/>
        <end position="397"/>
    </location>
</feature>
<keyword evidence="5" id="KW-1185">Reference proteome</keyword>
<proteinExistence type="predicted"/>
<dbReference type="Gene3D" id="3.40.50.720">
    <property type="entry name" value="NAD(P)-binding Rossmann-like Domain"/>
    <property type="match status" value="1"/>
</dbReference>